<sequence>MSPSQYSLSPLTDELSYRALPGVREYVVHSDAQIWSITSIAFLTLCAIFSYVMRDIVYMRWVTGCILAAWVWIKFNTVKEESILAVRNVGVQVKTTYLSGRSVSFFIERSRICDIIIHEAITMWQVKFYMAIITAKQDKMTVVFEHLLPPLNPTLITVYHGARSMIFSDTNP</sequence>
<keyword evidence="3" id="KW-0472">Membrane</keyword>
<dbReference type="UniPathway" id="UPA00196"/>
<keyword evidence="3" id="KW-1133">Transmembrane helix</keyword>
<dbReference type="PANTHER" id="PTHR15231:SF1">
    <property type="entry name" value="PHOSPHATIDYLINOSITOL N-ACETYLGLUCOSAMINYLTRANSFERASE SUBUNIT H"/>
    <property type="match status" value="1"/>
</dbReference>
<dbReference type="PANTHER" id="PTHR15231">
    <property type="entry name" value="PHOSPHATIDYLINOSITOL N-ACETYLGLUCOSAMINYLTRANSFERASE SUBUNIT H"/>
    <property type="match status" value="1"/>
</dbReference>
<keyword evidence="3" id="KW-0812">Transmembrane</keyword>
<evidence type="ECO:0000313" key="5">
    <source>
        <dbReference type="EMBL" id="KAG2179495.1"/>
    </source>
</evidence>
<organism evidence="5 6">
    <name type="scientific">Umbelopsis vinacea</name>
    <dbReference type="NCBI Taxonomy" id="44442"/>
    <lineage>
        <taxon>Eukaryota</taxon>
        <taxon>Fungi</taxon>
        <taxon>Fungi incertae sedis</taxon>
        <taxon>Mucoromycota</taxon>
        <taxon>Mucoromycotina</taxon>
        <taxon>Umbelopsidomycetes</taxon>
        <taxon>Umbelopsidales</taxon>
        <taxon>Umbelopsidaceae</taxon>
        <taxon>Umbelopsis</taxon>
    </lineage>
</organism>
<feature type="domain" description="Phosphatidylinositol N-acetylglucosaminyltransferase subunit H conserved" evidence="4">
    <location>
        <begin position="82"/>
        <end position="145"/>
    </location>
</feature>
<dbReference type="GO" id="GO:0000506">
    <property type="term" value="C:glycosylphosphatidylinositol-N-acetylglucosaminyltransferase (GPI-GnT) complex"/>
    <property type="evidence" value="ECO:0007669"/>
    <property type="project" value="InterPro"/>
</dbReference>
<feature type="transmembrane region" description="Helical" evidence="3">
    <location>
        <begin position="32"/>
        <end position="52"/>
    </location>
</feature>
<dbReference type="InterPro" id="IPR044215">
    <property type="entry name" value="PIG-H"/>
</dbReference>
<proteinExistence type="inferred from homology"/>
<protein>
    <recommendedName>
        <fullName evidence="4">Phosphatidylinositol N-acetylglucosaminyltransferase subunit H conserved domain-containing protein</fullName>
    </recommendedName>
</protein>
<comment type="caution">
    <text evidence="5">The sequence shown here is derived from an EMBL/GenBank/DDBJ whole genome shotgun (WGS) entry which is preliminary data.</text>
</comment>
<accession>A0A8H7UE05</accession>
<dbReference type="InterPro" id="IPR019328">
    <property type="entry name" value="PIGH-H_dom"/>
</dbReference>
<dbReference type="OrthoDB" id="6256716at2759"/>
<evidence type="ECO:0000256" key="2">
    <source>
        <dbReference type="ARBA" id="ARBA00009610"/>
    </source>
</evidence>
<dbReference type="Pfam" id="PF10181">
    <property type="entry name" value="PIG-H"/>
    <property type="match status" value="1"/>
</dbReference>
<evidence type="ECO:0000313" key="6">
    <source>
        <dbReference type="Proteomes" id="UP000612746"/>
    </source>
</evidence>
<evidence type="ECO:0000256" key="3">
    <source>
        <dbReference type="SAM" id="Phobius"/>
    </source>
</evidence>
<comment type="similarity">
    <text evidence="2">Belongs to the PIGH family.</text>
</comment>
<reference evidence="5" key="1">
    <citation type="submission" date="2020-12" db="EMBL/GenBank/DDBJ databases">
        <title>Metabolic potential, ecology and presence of endohyphal bacteria is reflected in genomic diversity of Mucoromycotina.</title>
        <authorList>
            <person name="Muszewska A."/>
            <person name="Okrasinska A."/>
            <person name="Steczkiewicz K."/>
            <person name="Drgas O."/>
            <person name="Orlowska M."/>
            <person name="Perlinska-Lenart U."/>
            <person name="Aleksandrzak-Piekarczyk T."/>
            <person name="Szatraj K."/>
            <person name="Zielenkiewicz U."/>
            <person name="Pilsyk S."/>
            <person name="Malc E."/>
            <person name="Mieczkowski P."/>
            <person name="Kruszewska J.S."/>
            <person name="Biernat P."/>
            <person name="Pawlowska J."/>
        </authorList>
    </citation>
    <scope>NUCLEOTIDE SEQUENCE</scope>
    <source>
        <strain evidence="5">WA0000051536</strain>
    </source>
</reference>
<name>A0A8H7UE05_9FUNG</name>
<gene>
    <name evidence="5" type="ORF">INT44_006341</name>
</gene>
<dbReference type="EMBL" id="JAEPRA010000010">
    <property type="protein sequence ID" value="KAG2179495.1"/>
    <property type="molecule type" value="Genomic_DNA"/>
</dbReference>
<evidence type="ECO:0000259" key="4">
    <source>
        <dbReference type="Pfam" id="PF10181"/>
    </source>
</evidence>
<dbReference type="GO" id="GO:0006506">
    <property type="term" value="P:GPI anchor biosynthetic process"/>
    <property type="evidence" value="ECO:0007669"/>
    <property type="project" value="UniProtKB-UniPathway"/>
</dbReference>
<dbReference type="AlphaFoldDB" id="A0A8H7UE05"/>
<evidence type="ECO:0000256" key="1">
    <source>
        <dbReference type="ARBA" id="ARBA00004687"/>
    </source>
</evidence>
<dbReference type="Proteomes" id="UP000612746">
    <property type="component" value="Unassembled WGS sequence"/>
</dbReference>
<comment type="pathway">
    <text evidence="1">Glycolipid biosynthesis; glycosylphosphatidylinositol-anchor biosynthesis.</text>
</comment>
<keyword evidence="6" id="KW-1185">Reference proteome</keyword>